<name>A0A1I0YBD7_9FIRM</name>
<evidence type="ECO:0000313" key="2">
    <source>
        <dbReference type="Proteomes" id="UP000198838"/>
    </source>
</evidence>
<dbReference type="Proteomes" id="UP000198838">
    <property type="component" value="Unassembled WGS sequence"/>
</dbReference>
<protein>
    <submittedName>
        <fullName evidence="1">Uncharacterized protein</fullName>
    </submittedName>
</protein>
<accession>A0A1I0YBD7</accession>
<evidence type="ECO:0000313" key="1">
    <source>
        <dbReference type="EMBL" id="SFB10107.1"/>
    </source>
</evidence>
<proteinExistence type="predicted"/>
<dbReference type="AlphaFoldDB" id="A0A1I0YBD7"/>
<dbReference type="InterPro" id="IPR024539">
    <property type="entry name" value="DUF3877"/>
</dbReference>
<dbReference type="STRING" id="1120918.SAMN05216249_10957"/>
<gene>
    <name evidence="1" type="ORF">SAMN05216249_10957</name>
</gene>
<dbReference type="OrthoDB" id="1820637at2"/>
<sequence>MNKDRLIQNVIDQIKEGQLKLGYARETVRLYYPLSSLNAILGTDFKDISQALDALKEINVGYVEVGKLGFSQHEDRIEISVSPEGVEYVHEEVGEPAFLADMIKLFSTKHACTIEDVKEIFKRYSKNFTCKKMTGEDFDYVLYFDDPSIDEYYYCIKSEMGHSIYHRFSKEDYKLLWA</sequence>
<organism evidence="1 2">
    <name type="scientific">Acetitomaculum ruminis DSM 5522</name>
    <dbReference type="NCBI Taxonomy" id="1120918"/>
    <lineage>
        <taxon>Bacteria</taxon>
        <taxon>Bacillati</taxon>
        <taxon>Bacillota</taxon>
        <taxon>Clostridia</taxon>
        <taxon>Lachnospirales</taxon>
        <taxon>Lachnospiraceae</taxon>
        <taxon>Acetitomaculum</taxon>
    </lineage>
</organism>
<dbReference type="EMBL" id="FOJY01000009">
    <property type="protein sequence ID" value="SFB10107.1"/>
    <property type="molecule type" value="Genomic_DNA"/>
</dbReference>
<dbReference type="Pfam" id="PF12993">
    <property type="entry name" value="DUF3877"/>
    <property type="match status" value="1"/>
</dbReference>
<keyword evidence="2" id="KW-1185">Reference proteome</keyword>
<dbReference type="RefSeq" id="WP_092872254.1">
    <property type="nucleotide sequence ID" value="NZ_FOJY01000009.1"/>
</dbReference>
<reference evidence="1 2" key="1">
    <citation type="submission" date="2016-10" db="EMBL/GenBank/DDBJ databases">
        <authorList>
            <person name="de Groot N.N."/>
        </authorList>
    </citation>
    <scope>NUCLEOTIDE SEQUENCE [LARGE SCALE GENOMIC DNA]</scope>
    <source>
        <strain evidence="1 2">DSM 5522</strain>
    </source>
</reference>